<keyword evidence="4" id="KW-1185">Reference proteome</keyword>
<reference evidence="3 4" key="1">
    <citation type="submission" date="2023-05" db="EMBL/GenBank/DDBJ databases">
        <title>Draft genome sequence of Streptomyces sp. B-S-A6 isolated from a cave soil in Thailand.</title>
        <authorList>
            <person name="Chamroensaksri N."/>
            <person name="Muangham S."/>
        </authorList>
    </citation>
    <scope>NUCLEOTIDE SEQUENCE [LARGE SCALE GENOMIC DNA]</scope>
    <source>
        <strain evidence="3 4">B-S-A6</strain>
    </source>
</reference>
<evidence type="ECO:0000259" key="1">
    <source>
        <dbReference type="Pfam" id="PF00108"/>
    </source>
</evidence>
<proteinExistence type="predicted"/>
<feature type="domain" description="Thiolase N-terminal" evidence="1">
    <location>
        <begin position="6"/>
        <end position="112"/>
    </location>
</feature>
<dbReference type="NCBIfam" id="NF004715">
    <property type="entry name" value="PRK06059.1"/>
    <property type="match status" value="1"/>
</dbReference>
<evidence type="ECO:0000259" key="2">
    <source>
        <dbReference type="Pfam" id="PF22691"/>
    </source>
</evidence>
<dbReference type="InterPro" id="IPR020616">
    <property type="entry name" value="Thiolase_N"/>
</dbReference>
<protein>
    <submittedName>
        <fullName evidence="3">Lipid-transfer protein</fullName>
    </submittedName>
</protein>
<dbReference type="CDD" id="cd00829">
    <property type="entry name" value="SCP-x_thiolase"/>
    <property type="match status" value="1"/>
</dbReference>
<dbReference type="SUPFAM" id="SSF53901">
    <property type="entry name" value="Thiolase-like"/>
    <property type="match status" value="2"/>
</dbReference>
<dbReference type="EMBL" id="JASCIQ010000024">
    <property type="protein sequence ID" value="MDI3406524.1"/>
    <property type="molecule type" value="Genomic_DNA"/>
</dbReference>
<evidence type="ECO:0000313" key="3">
    <source>
        <dbReference type="EMBL" id="MDI3406524.1"/>
    </source>
</evidence>
<feature type="domain" description="Thiolase C-terminal" evidence="2">
    <location>
        <begin position="277"/>
        <end position="393"/>
    </location>
</feature>
<dbReference type="Pfam" id="PF00108">
    <property type="entry name" value="Thiolase_N"/>
    <property type="match status" value="1"/>
</dbReference>
<dbReference type="PANTHER" id="PTHR42870:SF1">
    <property type="entry name" value="NON-SPECIFIC LIPID-TRANSFER PROTEIN-LIKE 2"/>
    <property type="match status" value="1"/>
</dbReference>
<dbReference type="PANTHER" id="PTHR42870">
    <property type="entry name" value="ACETYL-COA C-ACETYLTRANSFERASE"/>
    <property type="match status" value="1"/>
</dbReference>
<comment type="caution">
    <text evidence="3">The sequence shown here is derived from an EMBL/GenBank/DDBJ whole genome shotgun (WGS) entry which is preliminary data.</text>
</comment>
<dbReference type="InterPro" id="IPR055140">
    <property type="entry name" value="Thiolase_C_2"/>
</dbReference>
<organism evidence="3 4">
    <name type="scientific">Streptomyces cavernicola</name>
    <dbReference type="NCBI Taxonomy" id="3043613"/>
    <lineage>
        <taxon>Bacteria</taxon>
        <taxon>Bacillati</taxon>
        <taxon>Actinomycetota</taxon>
        <taxon>Actinomycetes</taxon>
        <taxon>Kitasatosporales</taxon>
        <taxon>Streptomycetaceae</taxon>
        <taxon>Streptomyces</taxon>
    </lineage>
</organism>
<dbReference type="Proteomes" id="UP001223978">
    <property type="component" value="Unassembled WGS sequence"/>
</dbReference>
<accession>A0ABT6SF36</accession>
<dbReference type="Gene3D" id="3.40.47.10">
    <property type="match status" value="1"/>
</dbReference>
<dbReference type="RefSeq" id="WP_282544459.1">
    <property type="nucleotide sequence ID" value="NZ_JASCIQ010000024.1"/>
</dbReference>
<dbReference type="InterPro" id="IPR016039">
    <property type="entry name" value="Thiolase-like"/>
</dbReference>
<name>A0ABT6SF36_9ACTN</name>
<dbReference type="PIRSF" id="PIRSF000429">
    <property type="entry name" value="Ac-CoA_Ac_transf"/>
    <property type="match status" value="1"/>
</dbReference>
<gene>
    <name evidence="3" type="ORF">QIS96_22280</name>
</gene>
<dbReference type="InterPro" id="IPR002155">
    <property type="entry name" value="Thiolase"/>
</dbReference>
<evidence type="ECO:0000313" key="4">
    <source>
        <dbReference type="Proteomes" id="UP001223978"/>
    </source>
</evidence>
<dbReference type="Pfam" id="PF22691">
    <property type="entry name" value="Thiolase_C_1"/>
    <property type="match status" value="1"/>
</dbReference>
<sequence>MSARDVAVLGAAMHPWGKWGRSFVEYGVKAARDALADAGVDWRDVGSIVGADTVRGGYPGYVSGATFAKALGWQGARVTSVYAACASGAQAVQTARTQILAGLADVVLVVGADAAPKGFFRPAGGDRKDDPDWLRFRVLGATNPAYFGLYARRRMAVHGDTLADFAQVKVKNAAMGALNPNARYRKTVTTEEVAASAVVADPLRLLDICATSDGAAALVLSSLDFARRHGAADPVRIRAVSTVTPEYPQTVLDLPDIATDSAAAVAPPARPFRAAIAHAAYEEAGIGPEELSLAEVYDLSTALELQWYEDLALCGEGEAAKLLRDGATALGGRIPVNVSGGLASFGEAVPAQAIAQVCELTQQLRGTAGARQVPGARVGITANQGLFGHGSSVIAVR</sequence>